<dbReference type="CDD" id="cd06158">
    <property type="entry name" value="S2P-M50_like_1"/>
    <property type="match status" value="1"/>
</dbReference>
<evidence type="ECO:0000313" key="16">
    <source>
        <dbReference type="Proteomes" id="UP000176445"/>
    </source>
</evidence>
<evidence type="ECO:0000256" key="12">
    <source>
        <dbReference type="ARBA" id="ARBA00023136"/>
    </source>
</evidence>
<evidence type="ECO:0000256" key="3">
    <source>
        <dbReference type="ARBA" id="ARBA00007931"/>
    </source>
</evidence>
<feature type="transmembrane region" description="Helical" evidence="13">
    <location>
        <begin position="175"/>
        <end position="197"/>
    </location>
</feature>
<feature type="transmembrane region" description="Helical" evidence="13">
    <location>
        <begin position="126"/>
        <end position="144"/>
    </location>
</feature>
<dbReference type="PANTHER" id="PTHR35864:SF1">
    <property type="entry name" value="ZINC METALLOPROTEASE YWHC-RELATED"/>
    <property type="match status" value="1"/>
</dbReference>
<dbReference type="InterPro" id="IPR008915">
    <property type="entry name" value="Peptidase_M50"/>
</dbReference>
<dbReference type="GO" id="GO:0008237">
    <property type="term" value="F:metallopeptidase activity"/>
    <property type="evidence" value="ECO:0007669"/>
    <property type="project" value="UniProtKB-KW"/>
</dbReference>
<dbReference type="GO" id="GO:0046872">
    <property type="term" value="F:metal ion binding"/>
    <property type="evidence" value="ECO:0007669"/>
    <property type="project" value="UniProtKB-KW"/>
</dbReference>
<evidence type="ECO:0000256" key="10">
    <source>
        <dbReference type="ARBA" id="ARBA00022989"/>
    </source>
</evidence>
<dbReference type="EMBL" id="MFKW01000034">
    <property type="protein sequence ID" value="OGG51249.1"/>
    <property type="molecule type" value="Genomic_DNA"/>
</dbReference>
<dbReference type="GO" id="GO:0006508">
    <property type="term" value="P:proteolysis"/>
    <property type="evidence" value="ECO:0007669"/>
    <property type="project" value="UniProtKB-KW"/>
</dbReference>
<dbReference type="Pfam" id="PF02163">
    <property type="entry name" value="Peptidase_M50"/>
    <property type="match status" value="2"/>
</dbReference>
<comment type="cofactor">
    <cofactor evidence="1">
        <name>Zn(2+)</name>
        <dbReference type="ChEBI" id="CHEBI:29105"/>
    </cofactor>
</comment>
<dbReference type="Proteomes" id="UP000176445">
    <property type="component" value="Unassembled WGS sequence"/>
</dbReference>
<dbReference type="AlphaFoldDB" id="A0A1F6CQ07"/>
<feature type="domain" description="Peptidase M50" evidence="14">
    <location>
        <begin position="9"/>
        <end position="114"/>
    </location>
</feature>
<evidence type="ECO:0000259" key="14">
    <source>
        <dbReference type="Pfam" id="PF02163"/>
    </source>
</evidence>
<feature type="transmembrane region" description="Helical" evidence="13">
    <location>
        <begin position="49"/>
        <end position="73"/>
    </location>
</feature>
<keyword evidence="4" id="KW-1003">Cell membrane</keyword>
<keyword evidence="9" id="KW-0862">Zinc</keyword>
<evidence type="ECO:0000256" key="8">
    <source>
        <dbReference type="ARBA" id="ARBA00022801"/>
    </source>
</evidence>
<comment type="subcellular location">
    <subcellularLocation>
        <location evidence="2">Cell membrane</location>
        <topology evidence="2">Multi-pass membrane protein</topology>
    </subcellularLocation>
</comment>
<keyword evidence="12 13" id="KW-0472">Membrane</keyword>
<keyword evidence="7" id="KW-0479">Metal-binding</keyword>
<keyword evidence="6 13" id="KW-0812">Transmembrane</keyword>
<evidence type="ECO:0000256" key="6">
    <source>
        <dbReference type="ARBA" id="ARBA00022692"/>
    </source>
</evidence>
<evidence type="ECO:0000256" key="9">
    <source>
        <dbReference type="ARBA" id="ARBA00022833"/>
    </source>
</evidence>
<reference evidence="15 16" key="1">
    <citation type="journal article" date="2016" name="Nat. Commun.">
        <title>Thousands of microbial genomes shed light on interconnected biogeochemical processes in an aquifer system.</title>
        <authorList>
            <person name="Anantharaman K."/>
            <person name="Brown C.T."/>
            <person name="Hug L.A."/>
            <person name="Sharon I."/>
            <person name="Castelle C.J."/>
            <person name="Probst A.J."/>
            <person name="Thomas B.C."/>
            <person name="Singh A."/>
            <person name="Wilkins M.J."/>
            <person name="Karaoz U."/>
            <person name="Brodie E.L."/>
            <person name="Williams K.H."/>
            <person name="Hubbard S.S."/>
            <person name="Banfield J.F."/>
        </authorList>
    </citation>
    <scope>NUCLEOTIDE SEQUENCE [LARGE SCALE GENOMIC DNA]</scope>
</reference>
<comment type="similarity">
    <text evidence="3">Belongs to the peptidase M50B family.</text>
</comment>
<gene>
    <name evidence="15" type="ORF">A2704_02160</name>
</gene>
<evidence type="ECO:0000256" key="7">
    <source>
        <dbReference type="ARBA" id="ARBA00022723"/>
    </source>
</evidence>
<protein>
    <recommendedName>
        <fullName evidence="14">Peptidase M50 domain-containing protein</fullName>
    </recommendedName>
</protein>
<organism evidence="15 16">
    <name type="scientific">Candidatus Kaiserbacteria bacterium RIFCSPHIGHO2_01_FULL_54_36b</name>
    <dbReference type="NCBI Taxonomy" id="1798483"/>
    <lineage>
        <taxon>Bacteria</taxon>
        <taxon>Candidatus Kaiseribacteriota</taxon>
    </lineage>
</organism>
<dbReference type="InterPro" id="IPR052348">
    <property type="entry name" value="Metallopeptidase_M50B"/>
</dbReference>
<accession>A0A1F6CQ07</accession>
<feature type="transmembrane region" description="Helical" evidence="13">
    <location>
        <begin position="93"/>
        <end position="114"/>
    </location>
</feature>
<keyword evidence="8" id="KW-0378">Hydrolase</keyword>
<name>A0A1F6CQ07_9BACT</name>
<keyword evidence="11" id="KW-0482">Metalloprotease</keyword>
<evidence type="ECO:0000256" key="4">
    <source>
        <dbReference type="ARBA" id="ARBA00022475"/>
    </source>
</evidence>
<feature type="transmembrane region" description="Helical" evidence="13">
    <location>
        <begin position="6"/>
        <end position="28"/>
    </location>
</feature>
<evidence type="ECO:0000313" key="15">
    <source>
        <dbReference type="EMBL" id="OGG51249.1"/>
    </source>
</evidence>
<evidence type="ECO:0000256" key="11">
    <source>
        <dbReference type="ARBA" id="ARBA00023049"/>
    </source>
</evidence>
<dbReference type="InterPro" id="IPR044537">
    <property type="entry name" value="Rip2-like"/>
</dbReference>
<dbReference type="GO" id="GO:0005886">
    <property type="term" value="C:plasma membrane"/>
    <property type="evidence" value="ECO:0007669"/>
    <property type="project" value="UniProtKB-SubCell"/>
</dbReference>
<feature type="domain" description="Peptidase M50" evidence="14">
    <location>
        <begin position="124"/>
        <end position="161"/>
    </location>
</feature>
<comment type="caution">
    <text evidence="15">The sequence shown here is derived from an EMBL/GenBank/DDBJ whole genome shotgun (WGS) entry which is preliminary data.</text>
</comment>
<dbReference type="PANTHER" id="PTHR35864">
    <property type="entry name" value="ZINC METALLOPROTEASE MJ0611-RELATED"/>
    <property type="match status" value="1"/>
</dbReference>
<evidence type="ECO:0000256" key="5">
    <source>
        <dbReference type="ARBA" id="ARBA00022670"/>
    </source>
</evidence>
<evidence type="ECO:0000256" key="1">
    <source>
        <dbReference type="ARBA" id="ARBA00001947"/>
    </source>
</evidence>
<sequence>MELLDTVFIIAVIVFSVIIHEVMHGVAADKLGDPTARYAGRLTLNPIPHLDLFGSIILPIICALSPGGFLFGWAKPVPYNPYNLFRAPYWGEAIVAAAGPASNLVLALIAGILIRLQIFPDIFPMLMYVVAINISLTLLNLIPVPPLDGSKILASILPKSLGYDQLRERMEGNPFLGFGLVLILIVLFGSAFGRLVYGIAGAIAGV</sequence>
<keyword evidence="5" id="KW-0645">Protease</keyword>
<proteinExistence type="inferred from homology"/>
<evidence type="ECO:0000256" key="2">
    <source>
        <dbReference type="ARBA" id="ARBA00004651"/>
    </source>
</evidence>
<evidence type="ECO:0000256" key="13">
    <source>
        <dbReference type="SAM" id="Phobius"/>
    </source>
</evidence>
<keyword evidence="10 13" id="KW-1133">Transmembrane helix</keyword>